<organism evidence="2 3">
    <name type="scientific">Chlamydomonas reinhardtii</name>
    <name type="common">Chlamydomonas smithii</name>
    <dbReference type="NCBI Taxonomy" id="3055"/>
    <lineage>
        <taxon>Eukaryota</taxon>
        <taxon>Viridiplantae</taxon>
        <taxon>Chlorophyta</taxon>
        <taxon>core chlorophytes</taxon>
        <taxon>Chlorophyceae</taxon>
        <taxon>CS clade</taxon>
        <taxon>Chlamydomonadales</taxon>
        <taxon>Chlamydomonadaceae</taxon>
        <taxon>Chlamydomonas</taxon>
    </lineage>
</organism>
<dbReference type="GeneID" id="66057033"/>
<dbReference type="Gramene" id="PNW70496">
    <property type="protein sequence ID" value="PNW70496"/>
    <property type="gene ID" value="CHLRE_17g722300v5"/>
</dbReference>
<dbReference type="EMBL" id="CM008978">
    <property type="protein sequence ID" value="PNW70496.1"/>
    <property type="molecule type" value="Genomic_DNA"/>
</dbReference>
<accession>A0A2K3CQE2</accession>
<evidence type="ECO:0000313" key="2">
    <source>
        <dbReference type="EMBL" id="PNW70496.1"/>
    </source>
</evidence>
<proteinExistence type="predicted"/>
<dbReference type="Proteomes" id="UP000006906">
    <property type="component" value="Chromosome 17"/>
</dbReference>
<gene>
    <name evidence="2" type="ORF">CHLRE_17g722300v5</name>
</gene>
<dbReference type="KEGG" id="cre:CHLRE_17g722300v5"/>
<protein>
    <submittedName>
        <fullName evidence="2">Uncharacterized protein</fullName>
    </submittedName>
</protein>
<feature type="signal peptide" evidence="1">
    <location>
        <begin position="1"/>
        <end position="26"/>
    </location>
</feature>
<feature type="chain" id="PRO_5014353123" evidence="1">
    <location>
        <begin position="27"/>
        <end position="269"/>
    </location>
</feature>
<sequence length="269" mass="28926">MAGKSTMALAWALVAAILLASGPAEAARKAFLSDLEASSSQAAASRSGRRLLHSEIPEGADVEILDSADYDVIEVLSAAYDPMIGAYGGYGVYGYYGNFYGVYGSYAGDFFVDYMSELTDEEIFAELDKGELNPAGGQLPGGHRRSLLQHHMGDGHDHGHGYMGQEVPVEDAELLDWPFEVTDYGAAFDVFDNGMGSYGIYSGYAYGSYSGMTSVYGGYYGGEWWLDAEGVWQHVEEMGTAAWLLDDAVQQAAEEDLAANIAEAGNMHM</sequence>
<dbReference type="RefSeq" id="XP_042914740.1">
    <property type="nucleotide sequence ID" value="XM_043072281.1"/>
</dbReference>
<name>A0A2K3CQE2_CHLRE</name>
<keyword evidence="3" id="KW-1185">Reference proteome</keyword>
<evidence type="ECO:0000313" key="3">
    <source>
        <dbReference type="Proteomes" id="UP000006906"/>
    </source>
</evidence>
<keyword evidence="1" id="KW-0732">Signal</keyword>
<dbReference type="InParanoid" id="A0A2K3CQE2"/>
<reference evidence="2 3" key="1">
    <citation type="journal article" date="2007" name="Science">
        <title>The Chlamydomonas genome reveals the evolution of key animal and plant functions.</title>
        <authorList>
            <person name="Merchant S.S."/>
            <person name="Prochnik S.E."/>
            <person name="Vallon O."/>
            <person name="Harris E.H."/>
            <person name="Karpowicz S.J."/>
            <person name="Witman G.B."/>
            <person name="Terry A."/>
            <person name="Salamov A."/>
            <person name="Fritz-Laylin L.K."/>
            <person name="Marechal-Drouard L."/>
            <person name="Marshall W.F."/>
            <person name="Qu L.H."/>
            <person name="Nelson D.R."/>
            <person name="Sanderfoot A.A."/>
            <person name="Spalding M.H."/>
            <person name="Kapitonov V.V."/>
            <person name="Ren Q."/>
            <person name="Ferris P."/>
            <person name="Lindquist E."/>
            <person name="Shapiro H."/>
            <person name="Lucas S.M."/>
            <person name="Grimwood J."/>
            <person name="Schmutz J."/>
            <person name="Cardol P."/>
            <person name="Cerutti H."/>
            <person name="Chanfreau G."/>
            <person name="Chen C.L."/>
            <person name="Cognat V."/>
            <person name="Croft M.T."/>
            <person name="Dent R."/>
            <person name="Dutcher S."/>
            <person name="Fernandez E."/>
            <person name="Fukuzawa H."/>
            <person name="Gonzalez-Ballester D."/>
            <person name="Gonzalez-Halphen D."/>
            <person name="Hallmann A."/>
            <person name="Hanikenne M."/>
            <person name="Hippler M."/>
            <person name="Inwood W."/>
            <person name="Jabbari K."/>
            <person name="Kalanon M."/>
            <person name="Kuras R."/>
            <person name="Lefebvre P.A."/>
            <person name="Lemaire S.D."/>
            <person name="Lobanov A.V."/>
            <person name="Lohr M."/>
            <person name="Manuell A."/>
            <person name="Meier I."/>
            <person name="Mets L."/>
            <person name="Mittag M."/>
            <person name="Mittelmeier T."/>
            <person name="Moroney J.V."/>
            <person name="Moseley J."/>
            <person name="Napoli C."/>
            <person name="Nedelcu A.M."/>
            <person name="Niyogi K."/>
            <person name="Novoselov S.V."/>
            <person name="Paulsen I.T."/>
            <person name="Pazour G."/>
            <person name="Purton S."/>
            <person name="Ral J.P."/>
            <person name="Riano-Pachon D.M."/>
            <person name="Riekhof W."/>
            <person name="Rymarquis L."/>
            <person name="Schroda M."/>
            <person name="Stern D."/>
            <person name="Umen J."/>
            <person name="Willows R."/>
            <person name="Wilson N."/>
            <person name="Zimmer S.L."/>
            <person name="Allmer J."/>
            <person name="Balk J."/>
            <person name="Bisova K."/>
            <person name="Chen C.J."/>
            <person name="Elias M."/>
            <person name="Gendler K."/>
            <person name="Hauser C."/>
            <person name="Lamb M.R."/>
            <person name="Ledford H."/>
            <person name="Long J.C."/>
            <person name="Minagawa J."/>
            <person name="Page M.D."/>
            <person name="Pan J."/>
            <person name="Pootakham W."/>
            <person name="Roje S."/>
            <person name="Rose A."/>
            <person name="Stahlberg E."/>
            <person name="Terauchi A.M."/>
            <person name="Yang P."/>
            <person name="Ball S."/>
            <person name="Bowler C."/>
            <person name="Dieckmann C.L."/>
            <person name="Gladyshev V.N."/>
            <person name="Green P."/>
            <person name="Jorgensen R."/>
            <person name="Mayfield S."/>
            <person name="Mueller-Roeber B."/>
            <person name="Rajamani S."/>
            <person name="Sayre R.T."/>
            <person name="Brokstein P."/>
            <person name="Dubchak I."/>
            <person name="Goodstein D."/>
            <person name="Hornick L."/>
            <person name="Huang Y.W."/>
            <person name="Jhaveri J."/>
            <person name="Luo Y."/>
            <person name="Martinez D."/>
            <person name="Ngau W.C."/>
            <person name="Otillar B."/>
            <person name="Poliakov A."/>
            <person name="Porter A."/>
            <person name="Szajkowski L."/>
            <person name="Werner G."/>
            <person name="Zhou K."/>
            <person name="Grigoriev I.V."/>
            <person name="Rokhsar D.S."/>
            <person name="Grossman A.R."/>
        </authorList>
    </citation>
    <scope>NUCLEOTIDE SEQUENCE [LARGE SCALE GENOMIC DNA]</scope>
    <source>
        <strain evidence="3">CC-503</strain>
    </source>
</reference>
<dbReference type="AlphaFoldDB" id="A0A2K3CQE2"/>
<dbReference type="OrthoDB" id="542954at2759"/>
<evidence type="ECO:0000256" key="1">
    <source>
        <dbReference type="SAM" id="SignalP"/>
    </source>
</evidence>